<sequence>MQRRFWGVGIGLGSLLVAGLLYYGHTLPEDPEVLAGAHPLRLQLALWLGKDAHVVDVRGKTALFFVDSGLNTRLLLKHGVDPNQLDKGGASPLHQAARLGNSEVTKALLQGGAQVNARFGAGGLPLHFAAWSGNPEVVKLLLEYGSEIDEPDGYGLTPLNIAQDLRRWEAAIILSQWSRPTATE</sequence>
<dbReference type="Pfam" id="PF12796">
    <property type="entry name" value="Ank_2"/>
    <property type="match status" value="2"/>
</dbReference>
<dbReference type="Proteomes" id="UP000830835">
    <property type="component" value="Unassembled WGS sequence"/>
</dbReference>
<evidence type="ECO:0000313" key="5">
    <source>
        <dbReference type="EMBL" id="MCJ2542039.1"/>
    </source>
</evidence>
<dbReference type="RefSeq" id="WP_244349255.1">
    <property type="nucleotide sequence ID" value="NZ_JAFIRA010000005.1"/>
</dbReference>
<keyword evidence="4" id="KW-0472">Membrane</keyword>
<proteinExistence type="predicted"/>
<dbReference type="SUPFAM" id="SSF48403">
    <property type="entry name" value="Ankyrin repeat"/>
    <property type="match status" value="1"/>
</dbReference>
<name>A0ABT0C8K8_THEVL</name>
<organism evidence="5 6">
    <name type="scientific">Thermostichus vulcanus str. 'Rupite'</name>
    <dbReference type="NCBI Taxonomy" id="2813851"/>
    <lineage>
        <taxon>Bacteria</taxon>
        <taxon>Bacillati</taxon>
        <taxon>Cyanobacteriota</taxon>
        <taxon>Cyanophyceae</taxon>
        <taxon>Thermostichales</taxon>
        <taxon>Thermostichaceae</taxon>
        <taxon>Thermostichus</taxon>
    </lineage>
</organism>
<feature type="transmembrane region" description="Helical" evidence="4">
    <location>
        <begin position="5"/>
        <end position="24"/>
    </location>
</feature>
<dbReference type="PROSITE" id="PS50088">
    <property type="entry name" value="ANK_REPEAT"/>
    <property type="match status" value="2"/>
</dbReference>
<evidence type="ECO:0000256" key="2">
    <source>
        <dbReference type="ARBA" id="ARBA00023043"/>
    </source>
</evidence>
<keyword evidence="2 3" id="KW-0040">ANK repeat</keyword>
<evidence type="ECO:0000256" key="3">
    <source>
        <dbReference type="PROSITE-ProRule" id="PRU00023"/>
    </source>
</evidence>
<dbReference type="InterPro" id="IPR002110">
    <property type="entry name" value="Ankyrin_rpt"/>
</dbReference>
<evidence type="ECO:0000256" key="4">
    <source>
        <dbReference type="SAM" id="Phobius"/>
    </source>
</evidence>
<dbReference type="EMBL" id="JAFIRA010000005">
    <property type="protein sequence ID" value="MCJ2542039.1"/>
    <property type="molecule type" value="Genomic_DNA"/>
</dbReference>
<keyword evidence="4" id="KW-0812">Transmembrane</keyword>
<dbReference type="Gene3D" id="1.25.40.20">
    <property type="entry name" value="Ankyrin repeat-containing domain"/>
    <property type="match status" value="1"/>
</dbReference>
<dbReference type="PROSITE" id="PS50297">
    <property type="entry name" value="ANK_REP_REGION"/>
    <property type="match status" value="2"/>
</dbReference>
<keyword evidence="1" id="KW-0677">Repeat</keyword>
<evidence type="ECO:0000256" key="1">
    <source>
        <dbReference type="ARBA" id="ARBA00022737"/>
    </source>
</evidence>
<dbReference type="SMART" id="SM00248">
    <property type="entry name" value="ANK"/>
    <property type="match status" value="2"/>
</dbReference>
<keyword evidence="6" id="KW-1185">Reference proteome</keyword>
<feature type="repeat" description="ANK" evidence="3">
    <location>
        <begin position="88"/>
        <end position="120"/>
    </location>
</feature>
<reference evidence="5" key="1">
    <citation type="submission" date="2021-02" db="EMBL/GenBank/DDBJ databases">
        <title>The CRISPR/cas machinery reduction and long-range gene transfer in the hot spring cyanobacterium Synechococcus.</title>
        <authorList>
            <person name="Dvorak P."/>
            <person name="Jahodarova E."/>
            <person name="Hasler P."/>
            <person name="Poulickova A."/>
        </authorList>
    </citation>
    <scope>NUCLEOTIDE SEQUENCE</scope>
    <source>
        <strain evidence="5">Rupite</strain>
    </source>
</reference>
<accession>A0ABT0C8K8</accession>
<protein>
    <submittedName>
        <fullName evidence="5">Ankyrin repeat domain-containing protein</fullName>
    </submittedName>
</protein>
<gene>
    <name evidence="5" type="ORF">JX360_03815</name>
</gene>
<comment type="caution">
    <text evidence="5">The sequence shown here is derived from an EMBL/GenBank/DDBJ whole genome shotgun (WGS) entry which is preliminary data.</text>
</comment>
<dbReference type="PANTHER" id="PTHR24171">
    <property type="entry name" value="ANKYRIN REPEAT DOMAIN-CONTAINING PROTEIN 39-RELATED"/>
    <property type="match status" value="1"/>
</dbReference>
<evidence type="ECO:0000313" key="6">
    <source>
        <dbReference type="Proteomes" id="UP000830835"/>
    </source>
</evidence>
<keyword evidence="4" id="KW-1133">Transmembrane helix</keyword>
<feature type="repeat" description="ANK" evidence="3">
    <location>
        <begin position="121"/>
        <end position="153"/>
    </location>
</feature>
<dbReference type="PRINTS" id="PR01415">
    <property type="entry name" value="ANKYRIN"/>
</dbReference>
<dbReference type="InterPro" id="IPR036770">
    <property type="entry name" value="Ankyrin_rpt-contain_sf"/>
</dbReference>